<evidence type="ECO:0000313" key="1">
    <source>
        <dbReference type="EMBL" id="SUD69805.1"/>
    </source>
</evidence>
<name>A0A379KQP7_PSEPU</name>
<evidence type="ECO:0000313" key="2">
    <source>
        <dbReference type="Proteomes" id="UP000254602"/>
    </source>
</evidence>
<proteinExistence type="predicted"/>
<dbReference type="Proteomes" id="UP000254602">
    <property type="component" value="Unassembled WGS sequence"/>
</dbReference>
<dbReference type="AlphaFoldDB" id="A0A379KQP7"/>
<accession>A0A379KQP7</accession>
<gene>
    <name evidence="1" type="ORF">NCTC7914_03953</name>
</gene>
<organism evidence="1 2">
    <name type="scientific">Pseudomonas putida</name>
    <name type="common">Arthrobacter siderocapsulatus</name>
    <dbReference type="NCBI Taxonomy" id="303"/>
    <lineage>
        <taxon>Bacteria</taxon>
        <taxon>Pseudomonadati</taxon>
        <taxon>Pseudomonadota</taxon>
        <taxon>Gammaproteobacteria</taxon>
        <taxon>Pseudomonadales</taxon>
        <taxon>Pseudomonadaceae</taxon>
        <taxon>Pseudomonas</taxon>
    </lineage>
</organism>
<protein>
    <submittedName>
        <fullName evidence="1">Uncharacterized protein</fullName>
    </submittedName>
</protein>
<dbReference type="EMBL" id="UGUY01000001">
    <property type="protein sequence ID" value="SUD69805.1"/>
    <property type="molecule type" value="Genomic_DNA"/>
</dbReference>
<sequence length="168" mass="19737">MMRNIRVLHKINTLYWIPGCTLHRRGAFSCYHFVVALQVDVVDWKILAYTIRVDEGAEWEFKPALIDLKHPNRFWLWLSDRRNMATQTAWVLRLKGGTRPDYDTLGPWRIVQKLPSARLASFTDSLMKGFYDLSAQHLAYLHQTIRLTDNLLVKRIDAAIQYVNVSRH</sequence>
<dbReference type="RefSeq" id="WP_115274866.1">
    <property type="nucleotide sequence ID" value="NZ_UGUY01000001.1"/>
</dbReference>
<reference evidence="1 2" key="1">
    <citation type="submission" date="2018-06" db="EMBL/GenBank/DDBJ databases">
        <authorList>
            <consortium name="Pathogen Informatics"/>
            <person name="Doyle S."/>
        </authorList>
    </citation>
    <scope>NUCLEOTIDE SEQUENCE [LARGE SCALE GENOMIC DNA]</scope>
    <source>
        <strain evidence="1 2">NCTC7914</strain>
    </source>
</reference>